<feature type="signal peptide" evidence="1">
    <location>
        <begin position="1"/>
        <end position="18"/>
    </location>
</feature>
<comment type="caution">
    <text evidence="2">The sequence shown here is derived from an EMBL/GenBank/DDBJ whole genome shotgun (WGS) entry which is preliminary data.</text>
</comment>
<dbReference type="Pfam" id="PF01161">
    <property type="entry name" value="PBP"/>
    <property type="match status" value="1"/>
</dbReference>
<dbReference type="PANTHER" id="PTHR11362">
    <property type="entry name" value="PHOSPHATIDYLETHANOLAMINE-BINDING PROTEIN"/>
    <property type="match status" value="1"/>
</dbReference>
<dbReference type="PANTHER" id="PTHR11362:SF82">
    <property type="entry name" value="PHOSPHATIDYLETHANOLAMINE-BINDING PROTEIN 4"/>
    <property type="match status" value="1"/>
</dbReference>
<accession>A0A9P4NNT5</accession>
<organism evidence="2 3">
    <name type="scientific">Tothia fuscella</name>
    <dbReference type="NCBI Taxonomy" id="1048955"/>
    <lineage>
        <taxon>Eukaryota</taxon>
        <taxon>Fungi</taxon>
        <taxon>Dikarya</taxon>
        <taxon>Ascomycota</taxon>
        <taxon>Pezizomycotina</taxon>
        <taxon>Dothideomycetes</taxon>
        <taxon>Pleosporomycetidae</taxon>
        <taxon>Venturiales</taxon>
        <taxon>Cylindrosympodiaceae</taxon>
        <taxon>Tothia</taxon>
    </lineage>
</organism>
<name>A0A9P4NNT5_9PEZI</name>
<protein>
    <submittedName>
        <fullName evidence="2">PEBP-like protein</fullName>
    </submittedName>
</protein>
<evidence type="ECO:0000313" key="3">
    <source>
        <dbReference type="Proteomes" id="UP000800235"/>
    </source>
</evidence>
<dbReference type="Proteomes" id="UP000800235">
    <property type="component" value="Unassembled WGS sequence"/>
</dbReference>
<dbReference type="SUPFAM" id="SSF49777">
    <property type="entry name" value="PEBP-like"/>
    <property type="match status" value="1"/>
</dbReference>
<gene>
    <name evidence="2" type="ORF">EJ08DRAFT_321321</name>
</gene>
<reference evidence="2" key="1">
    <citation type="journal article" date="2020" name="Stud. Mycol.">
        <title>101 Dothideomycetes genomes: a test case for predicting lifestyles and emergence of pathogens.</title>
        <authorList>
            <person name="Haridas S."/>
            <person name="Albert R."/>
            <person name="Binder M."/>
            <person name="Bloem J."/>
            <person name="Labutti K."/>
            <person name="Salamov A."/>
            <person name="Andreopoulos B."/>
            <person name="Baker S."/>
            <person name="Barry K."/>
            <person name="Bills G."/>
            <person name="Bluhm B."/>
            <person name="Cannon C."/>
            <person name="Castanera R."/>
            <person name="Culley D."/>
            <person name="Daum C."/>
            <person name="Ezra D."/>
            <person name="Gonzalez J."/>
            <person name="Henrissat B."/>
            <person name="Kuo A."/>
            <person name="Liang C."/>
            <person name="Lipzen A."/>
            <person name="Lutzoni F."/>
            <person name="Magnuson J."/>
            <person name="Mondo S."/>
            <person name="Nolan M."/>
            <person name="Ohm R."/>
            <person name="Pangilinan J."/>
            <person name="Park H.-J."/>
            <person name="Ramirez L."/>
            <person name="Alfaro M."/>
            <person name="Sun H."/>
            <person name="Tritt A."/>
            <person name="Yoshinaga Y."/>
            <person name="Zwiers L.-H."/>
            <person name="Turgeon B."/>
            <person name="Goodwin S."/>
            <person name="Spatafora J."/>
            <person name="Crous P."/>
            <person name="Grigoriev I."/>
        </authorList>
    </citation>
    <scope>NUCLEOTIDE SEQUENCE</scope>
    <source>
        <strain evidence="2">CBS 130266</strain>
    </source>
</reference>
<keyword evidence="3" id="KW-1185">Reference proteome</keyword>
<dbReference type="InterPro" id="IPR036610">
    <property type="entry name" value="PEBP-like_sf"/>
</dbReference>
<dbReference type="Gene3D" id="3.90.280.10">
    <property type="entry name" value="PEBP-like"/>
    <property type="match status" value="1"/>
</dbReference>
<proteinExistence type="predicted"/>
<evidence type="ECO:0000256" key="1">
    <source>
        <dbReference type="SAM" id="SignalP"/>
    </source>
</evidence>
<dbReference type="AlphaFoldDB" id="A0A9P4NNT5"/>
<evidence type="ECO:0000313" key="2">
    <source>
        <dbReference type="EMBL" id="KAF2428606.1"/>
    </source>
</evidence>
<dbReference type="InterPro" id="IPR035810">
    <property type="entry name" value="PEBP_euk"/>
</dbReference>
<dbReference type="EMBL" id="MU007054">
    <property type="protein sequence ID" value="KAF2428606.1"/>
    <property type="molecule type" value="Genomic_DNA"/>
</dbReference>
<dbReference type="OrthoDB" id="2506647at2759"/>
<keyword evidence="1" id="KW-0732">Signal</keyword>
<dbReference type="CDD" id="cd00866">
    <property type="entry name" value="PEBP_euk"/>
    <property type="match status" value="1"/>
</dbReference>
<sequence length="182" mass="19657">MIASKVFFLCLQALLVVAQTPAGFAPAATEPLKVTFAANEVSPAGKQIQRTDTANTPTLNIPKSLISPTTKGLLILIDPDVNILGSKVNYLHWLIPNIDLSTEKLTIPTTGSNIVKYFQPSPPMGDPPHRYTFLLYVQPATFTIPAQYANLQSRVLSFDVKAFAGATGLGEPKAGSYMLVQR</sequence>
<dbReference type="InterPro" id="IPR008914">
    <property type="entry name" value="PEBP"/>
</dbReference>
<feature type="chain" id="PRO_5040396137" evidence="1">
    <location>
        <begin position="19"/>
        <end position="182"/>
    </location>
</feature>